<evidence type="ECO:0000313" key="2">
    <source>
        <dbReference type="EMBL" id="KDP43156.1"/>
    </source>
</evidence>
<proteinExistence type="predicted"/>
<gene>
    <name evidence="2" type="ORF">JCGZ_00089</name>
</gene>
<feature type="compositionally biased region" description="Basic and acidic residues" evidence="1">
    <location>
        <begin position="64"/>
        <end position="78"/>
    </location>
</feature>
<feature type="compositionally biased region" description="Basic and acidic residues" evidence="1">
    <location>
        <begin position="1"/>
        <end position="11"/>
    </location>
</feature>
<dbReference type="AlphaFoldDB" id="A0A067L3W5"/>
<accession>A0A067L3W5</accession>
<dbReference type="Proteomes" id="UP000027138">
    <property type="component" value="Unassembled WGS sequence"/>
</dbReference>
<reference evidence="2 3" key="1">
    <citation type="journal article" date="2014" name="PLoS ONE">
        <title>Global Analysis of Gene Expression Profiles in Physic Nut (Jatropha curcas L.) Seedlings Exposed to Salt Stress.</title>
        <authorList>
            <person name="Zhang L."/>
            <person name="Zhang C."/>
            <person name="Wu P."/>
            <person name="Chen Y."/>
            <person name="Li M."/>
            <person name="Jiang H."/>
            <person name="Wu G."/>
        </authorList>
    </citation>
    <scope>NUCLEOTIDE SEQUENCE [LARGE SCALE GENOMIC DNA]</scope>
    <source>
        <strain evidence="3">cv. GZQX0401</strain>
        <tissue evidence="2">Young leaves</tissue>
    </source>
</reference>
<feature type="compositionally biased region" description="Basic and acidic residues" evidence="1">
    <location>
        <begin position="37"/>
        <end position="46"/>
    </location>
</feature>
<evidence type="ECO:0000256" key="1">
    <source>
        <dbReference type="SAM" id="MobiDB-lite"/>
    </source>
</evidence>
<keyword evidence="3" id="KW-1185">Reference proteome</keyword>
<feature type="compositionally biased region" description="Basic residues" evidence="1">
    <location>
        <begin position="204"/>
        <end position="216"/>
    </location>
</feature>
<name>A0A067L3W5_JATCU</name>
<evidence type="ECO:0000313" key="3">
    <source>
        <dbReference type="Proteomes" id="UP000027138"/>
    </source>
</evidence>
<dbReference type="EMBL" id="KK914279">
    <property type="protein sequence ID" value="KDP43156.1"/>
    <property type="molecule type" value="Genomic_DNA"/>
</dbReference>
<feature type="region of interest" description="Disordered" evidence="1">
    <location>
        <begin position="1"/>
        <end position="78"/>
    </location>
</feature>
<protein>
    <submittedName>
        <fullName evidence="2">Uncharacterized protein</fullName>
    </submittedName>
</protein>
<feature type="compositionally biased region" description="Low complexity" evidence="1">
    <location>
        <begin position="189"/>
        <end position="203"/>
    </location>
</feature>
<feature type="region of interest" description="Disordered" evidence="1">
    <location>
        <begin position="169"/>
        <end position="216"/>
    </location>
</feature>
<organism evidence="2 3">
    <name type="scientific">Jatropha curcas</name>
    <name type="common">Barbados nut</name>
    <dbReference type="NCBI Taxonomy" id="180498"/>
    <lineage>
        <taxon>Eukaryota</taxon>
        <taxon>Viridiplantae</taxon>
        <taxon>Streptophyta</taxon>
        <taxon>Embryophyta</taxon>
        <taxon>Tracheophyta</taxon>
        <taxon>Spermatophyta</taxon>
        <taxon>Magnoliopsida</taxon>
        <taxon>eudicotyledons</taxon>
        <taxon>Gunneridae</taxon>
        <taxon>Pentapetalae</taxon>
        <taxon>rosids</taxon>
        <taxon>fabids</taxon>
        <taxon>Malpighiales</taxon>
        <taxon>Euphorbiaceae</taxon>
        <taxon>Crotonoideae</taxon>
        <taxon>Jatropheae</taxon>
        <taxon>Jatropha</taxon>
    </lineage>
</organism>
<sequence length="216" mass="23749">MIPQSTRREEDSIPWCLTGGSSPVAGPPPTPSCTSDRGCRRTKETAATRLLNRGKIATPVTLRSPERKERTEERPRFSVDERGADVAEKSYRGFTRAGSELRVLEAAGQPKIDAGVELQWWHCAIWWRSSLWRNCRLDRSAPGGRRHAGAATRLSTRWNSGGAVAGFARSSNRAEENGRGVRHSPIELVGARSASSSSGVASAGKKRKEKERKEKK</sequence>